<sequence>MSSRAGVDTKAGVFWRATKGGTTATRGGNAGKSRKFSVISAENDTGHPITTPTKSTPLIPVTEIKDGTQKSKPSVIEGDDNKQRRSPASLRNSWDSSHYRHRRHRRHCHIPIKKVQKPPPKTSDKEICFRIQSFWLPLKQPSAFIFLLETLKNRGFDFFGQRKKILAQCSIISRISHQMINALMISAVTHTTPMLSCANTQAEDYIRIDPSRLLHAKEISTISDYDLGGVGDLFKAPEPIIEQPLVTLDHMTPAMSVILCEEEAVSQEIKVTDPESLQNGDFPSNLFFKYKDILAKESSFPSEVLKFELPTTKDDIEENLHSPEKITKSASSISLSSVDGDQIRPSGVNSNEIELKKVHGMRRVFSEGYIKPQLIDHTTETRMQKLSRYRDKKTKRNFGRKIKYACRKVLADGQPRIRGRFAKTEETDILTRK</sequence>
<comment type="caution">
    <text evidence="1">The sequence shown here is derived from an EMBL/GenBank/DDBJ whole genome shotgun (WGS) entry which is preliminary data.</text>
</comment>
<dbReference type="EMBL" id="CM042048">
    <property type="protein sequence ID" value="KAI3757730.1"/>
    <property type="molecule type" value="Genomic_DNA"/>
</dbReference>
<protein>
    <submittedName>
        <fullName evidence="1">Uncharacterized protein</fullName>
    </submittedName>
</protein>
<organism evidence="1 2">
    <name type="scientific">Arctium lappa</name>
    <name type="common">Greater burdock</name>
    <name type="synonym">Lappa major</name>
    <dbReference type="NCBI Taxonomy" id="4217"/>
    <lineage>
        <taxon>Eukaryota</taxon>
        <taxon>Viridiplantae</taxon>
        <taxon>Streptophyta</taxon>
        <taxon>Embryophyta</taxon>
        <taxon>Tracheophyta</taxon>
        <taxon>Spermatophyta</taxon>
        <taxon>Magnoliopsida</taxon>
        <taxon>eudicotyledons</taxon>
        <taxon>Gunneridae</taxon>
        <taxon>Pentapetalae</taxon>
        <taxon>asterids</taxon>
        <taxon>campanulids</taxon>
        <taxon>Asterales</taxon>
        <taxon>Asteraceae</taxon>
        <taxon>Carduoideae</taxon>
        <taxon>Cardueae</taxon>
        <taxon>Arctiinae</taxon>
        <taxon>Arctium</taxon>
    </lineage>
</organism>
<name>A0ACB9EGE1_ARCLA</name>
<evidence type="ECO:0000313" key="1">
    <source>
        <dbReference type="EMBL" id="KAI3757730.1"/>
    </source>
</evidence>
<gene>
    <name evidence="1" type="ORF">L6452_05273</name>
</gene>
<dbReference type="Proteomes" id="UP001055879">
    <property type="component" value="Linkage Group LG02"/>
</dbReference>
<proteinExistence type="predicted"/>
<keyword evidence="2" id="KW-1185">Reference proteome</keyword>
<reference evidence="2" key="1">
    <citation type="journal article" date="2022" name="Mol. Ecol. Resour.">
        <title>The genomes of chicory, endive, great burdock and yacon provide insights into Asteraceae palaeo-polyploidization history and plant inulin production.</title>
        <authorList>
            <person name="Fan W."/>
            <person name="Wang S."/>
            <person name="Wang H."/>
            <person name="Wang A."/>
            <person name="Jiang F."/>
            <person name="Liu H."/>
            <person name="Zhao H."/>
            <person name="Xu D."/>
            <person name="Zhang Y."/>
        </authorList>
    </citation>
    <scope>NUCLEOTIDE SEQUENCE [LARGE SCALE GENOMIC DNA]</scope>
    <source>
        <strain evidence="2">cv. Niubang</strain>
    </source>
</reference>
<reference evidence="1 2" key="2">
    <citation type="journal article" date="2022" name="Mol. Ecol. Resour.">
        <title>The genomes of chicory, endive, great burdock and yacon provide insights into Asteraceae paleo-polyploidization history and plant inulin production.</title>
        <authorList>
            <person name="Fan W."/>
            <person name="Wang S."/>
            <person name="Wang H."/>
            <person name="Wang A."/>
            <person name="Jiang F."/>
            <person name="Liu H."/>
            <person name="Zhao H."/>
            <person name="Xu D."/>
            <person name="Zhang Y."/>
        </authorList>
    </citation>
    <scope>NUCLEOTIDE SEQUENCE [LARGE SCALE GENOMIC DNA]</scope>
    <source>
        <strain evidence="2">cv. Niubang</strain>
    </source>
</reference>
<evidence type="ECO:0000313" key="2">
    <source>
        <dbReference type="Proteomes" id="UP001055879"/>
    </source>
</evidence>
<accession>A0ACB9EGE1</accession>